<dbReference type="Gene3D" id="1.20.1070.10">
    <property type="entry name" value="Rhodopsin 7-helix transmembrane proteins"/>
    <property type="match status" value="1"/>
</dbReference>
<evidence type="ECO:0000256" key="9">
    <source>
        <dbReference type="ARBA" id="ARBA00023040"/>
    </source>
</evidence>
<feature type="transmembrane region" description="Helical" evidence="17">
    <location>
        <begin position="12"/>
        <end position="39"/>
    </location>
</feature>
<keyword evidence="11 15" id="KW-0675">Receptor</keyword>
<keyword evidence="4" id="KW-0716">Sensory transduction</keyword>
<gene>
    <name evidence="19" type="ORF">NQ314_013413</name>
</gene>
<dbReference type="InterPro" id="IPR000276">
    <property type="entry name" value="GPCR_Rhodpsn"/>
</dbReference>
<organism evidence="19 20">
    <name type="scientific">Rhamnusium bicolor</name>
    <dbReference type="NCBI Taxonomy" id="1586634"/>
    <lineage>
        <taxon>Eukaryota</taxon>
        <taxon>Metazoa</taxon>
        <taxon>Ecdysozoa</taxon>
        <taxon>Arthropoda</taxon>
        <taxon>Hexapoda</taxon>
        <taxon>Insecta</taxon>
        <taxon>Pterygota</taxon>
        <taxon>Neoptera</taxon>
        <taxon>Endopterygota</taxon>
        <taxon>Coleoptera</taxon>
        <taxon>Polyphaga</taxon>
        <taxon>Cucujiformia</taxon>
        <taxon>Chrysomeloidea</taxon>
        <taxon>Cerambycidae</taxon>
        <taxon>Lepturinae</taxon>
        <taxon>Rhagiini</taxon>
        <taxon>Rhamnusium</taxon>
    </lineage>
</organism>
<dbReference type="PROSITE" id="PS00238">
    <property type="entry name" value="OPSIN"/>
    <property type="match status" value="1"/>
</dbReference>
<dbReference type="InterPro" id="IPR017452">
    <property type="entry name" value="GPCR_Rhodpsn_7TM"/>
</dbReference>
<keyword evidence="14" id="KW-0844">Vision</keyword>
<reference evidence="19" key="1">
    <citation type="journal article" date="2023" name="Insect Mol. Biol.">
        <title>Genome sequencing provides insights into the evolution of gene families encoding plant cell wall-degrading enzymes in longhorned beetles.</title>
        <authorList>
            <person name="Shin N.R."/>
            <person name="Okamura Y."/>
            <person name="Kirsch R."/>
            <person name="Pauchet Y."/>
        </authorList>
    </citation>
    <scope>NUCLEOTIDE SEQUENCE</scope>
    <source>
        <strain evidence="19">RBIC_L_NR</strain>
    </source>
</reference>
<comment type="similarity">
    <text evidence="2 15">Belongs to the G-protein coupled receptor 1 family.</text>
</comment>
<feature type="transmembrane region" description="Helical" evidence="17">
    <location>
        <begin position="107"/>
        <end position="129"/>
    </location>
</feature>
<keyword evidence="5 15" id="KW-0812">Transmembrane</keyword>
<evidence type="ECO:0000256" key="7">
    <source>
        <dbReference type="ARBA" id="ARBA00022989"/>
    </source>
</evidence>
<dbReference type="GO" id="GO:0009881">
    <property type="term" value="F:photoreceptor activity"/>
    <property type="evidence" value="ECO:0007669"/>
    <property type="project" value="UniProtKB-KW"/>
</dbReference>
<dbReference type="GO" id="GO:0004930">
    <property type="term" value="F:G protein-coupled receptor activity"/>
    <property type="evidence" value="ECO:0007669"/>
    <property type="project" value="UniProtKB-KW"/>
</dbReference>
<sequence>MHFPVFYSENTFVLACRIYGFVGGLSGTVSIVTLSAISFDRYFVIKFPLNRAYSNLRIKICLIVIWLYGTTFSLIPALDIGFGEYTYEGYLTSCSFDYLSLDKYQRYFILVFFIAAWVVPFVLITFSYANILRIVVTRSSSNKTGRDSFRHVKVEDNKKQEIKLAFVVLSTICLWFLSWTPYAVIALLGIFDQKHLITPLSSMIPAIFCKTASCINPFIYALSHPKFKLELRNMLSCRVQRRCRRDTNKIWSTQSSKVQNFDSGDKDLSDVEVEVVQFERGTIPMQPSPDFKEIKEEKNTKKKLKREISMVEMLCLRPTFSNKSSTIRKLTRRWSSKEREKRKSEED</sequence>
<evidence type="ECO:0000256" key="10">
    <source>
        <dbReference type="ARBA" id="ARBA00023136"/>
    </source>
</evidence>
<dbReference type="PRINTS" id="PR00237">
    <property type="entry name" value="GPCRRHODOPSN"/>
</dbReference>
<feature type="transmembrane region" description="Helical" evidence="17">
    <location>
        <begin position="60"/>
        <end position="78"/>
    </location>
</feature>
<evidence type="ECO:0000256" key="6">
    <source>
        <dbReference type="ARBA" id="ARBA00022925"/>
    </source>
</evidence>
<protein>
    <recommendedName>
        <fullName evidence="18">G-protein coupled receptors family 1 profile domain-containing protein</fullName>
    </recommendedName>
</protein>
<evidence type="ECO:0000259" key="18">
    <source>
        <dbReference type="PROSITE" id="PS50262"/>
    </source>
</evidence>
<dbReference type="InterPro" id="IPR027430">
    <property type="entry name" value="Retinal_BS"/>
</dbReference>
<proteinExistence type="inferred from homology"/>
<dbReference type="AlphaFoldDB" id="A0AAV8X6F6"/>
<dbReference type="PROSITE" id="PS00237">
    <property type="entry name" value="G_PROTEIN_RECEP_F1_1"/>
    <property type="match status" value="1"/>
</dbReference>
<accession>A0AAV8X6F6</accession>
<dbReference type="Pfam" id="PF00001">
    <property type="entry name" value="7tm_1"/>
    <property type="match status" value="1"/>
</dbReference>
<dbReference type="EMBL" id="JANEYF010003732">
    <property type="protein sequence ID" value="KAJ8934372.1"/>
    <property type="molecule type" value="Genomic_DNA"/>
</dbReference>
<keyword evidence="13 15" id="KW-0807">Transducer</keyword>
<evidence type="ECO:0000256" key="11">
    <source>
        <dbReference type="ARBA" id="ARBA00023170"/>
    </source>
</evidence>
<evidence type="ECO:0000256" key="17">
    <source>
        <dbReference type="SAM" id="Phobius"/>
    </source>
</evidence>
<keyword evidence="20" id="KW-1185">Reference proteome</keyword>
<evidence type="ECO:0000256" key="14">
    <source>
        <dbReference type="ARBA" id="ARBA00023305"/>
    </source>
</evidence>
<dbReference type="SUPFAM" id="SSF81321">
    <property type="entry name" value="Family A G protein-coupled receptor-like"/>
    <property type="match status" value="1"/>
</dbReference>
<evidence type="ECO:0000313" key="19">
    <source>
        <dbReference type="EMBL" id="KAJ8934372.1"/>
    </source>
</evidence>
<keyword evidence="7 17" id="KW-1133">Transmembrane helix</keyword>
<evidence type="ECO:0000256" key="15">
    <source>
        <dbReference type="RuleBase" id="RU000688"/>
    </source>
</evidence>
<keyword evidence="9 15" id="KW-0297">G-protein coupled receptor</keyword>
<dbReference type="GO" id="GO:0016020">
    <property type="term" value="C:membrane"/>
    <property type="evidence" value="ECO:0007669"/>
    <property type="project" value="UniProtKB-SubCell"/>
</dbReference>
<evidence type="ECO:0000313" key="20">
    <source>
        <dbReference type="Proteomes" id="UP001162156"/>
    </source>
</evidence>
<keyword evidence="12" id="KW-0325">Glycoprotein</keyword>
<feature type="transmembrane region" description="Helical" evidence="17">
    <location>
        <begin position="164"/>
        <end position="191"/>
    </location>
</feature>
<evidence type="ECO:0000256" key="4">
    <source>
        <dbReference type="ARBA" id="ARBA00022606"/>
    </source>
</evidence>
<evidence type="ECO:0000256" key="1">
    <source>
        <dbReference type="ARBA" id="ARBA00004141"/>
    </source>
</evidence>
<comment type="caution">
    <text evidence="19">The sequence shown here is derived from an EMBL/GenBank/DDBJ whole genome shotgun (WGS) entry which is preliminary data.</text>
</comment>
<evidence type="ECO:0000256" key="5">
    <source>
        <dbReference type="ARBA" id="ARBA00022692"/>
    </source>
</evidence>
<keyword evidence="10 17" id="KW-0472">Membrane</keyword>
<keyword evidence="6" id="KW-0681">Retinal protein</keyword>
<dbReference type="PANTHER" id="PTHR24240">
    <property type="entry name" value="OPSIN"/>
    <property type="match status" value="1"/>
</dbReference>
<feature type="region of interest" description="Disordered" evidence="16">
    <location>
        <begin position="323"/>
        <end position="347"/>
    </location>
</feature>
<name>A0AAV8X6F6_9CUCU</name>
<dbReference type="GO" id="GO:0007601">
    <property type="term" value="P:visual perception"/>
    <property type="evidence" value="ECO:0007669"/>
    <property type="project" value="UniProtKB-KW"/>
</dbReference>
<feature type="compositionally biased region" description="Basic and acidic residues" evidence="16">
    <location>
        <begin position="335"/>
        <end position="347"/>
    </location>
</feature>
<evidence type="ECO:0000256" key="8">
    <source>
        <dbReference type="ARBA" id="ARBA00022991"/>
    </source>
</evidence>
<evidence type="ECO:0000256" key="13">
    <source>
        <dbReference type="ARBA" id="ARBA00023224"/>
    </source>
</evidence>
<dbReference type="GO" id="GO:0007602">
    <property type="term" value="P:phototransduction"/>
    <property type="evidence" value="ECO:0007669"/>
    <property type="project" value="UniProtKB-KW"/>
</dbReference>
<dbReference type="Proteomes" id="UP001162156">
    <property type="component" value="Unassembled WGS sequence"/>
</dbReference>
<comment type="subcellular location">
    <subcellularLocation>
        <location evidence="1">Membrane</location>
        <topology evidence="1">Multi-pass membrane protein</topology>
    </subcellularLocation>
</comment>
<feature type="domain" description="G-protein coupled receptors family 1 profile" evidence="18">
    <location>
        <begin position="1"/>
        <end position="220"/>
    </location>
</feature>
<evidence type="ECO:0000256" key="2">
    <source>
        <dbReference type="ARBA" id="ARBA00010663"/>
    </source>
</evidence>
<evidence type="ECO:0000256" key="3">
    <source>
        <dbReference type="ARBA" id="ARBA00022543"/>
    </source>
</evidence>
<keyword evidence="8" id="KW-0157">Chromophore</keyword>
<keyword evidence="3" id="KW-0600">Photoreceptor protein</keyword>
<dbReference type="PROSITE" id="PS50262">
    <property type="entry name" value="G_PROTEIN_RECEP_F1_2"/>
    <property type="match status" value="1"/>
</dbReference>
<dbReference type="InterPro" id="IPR050125">
    <property type="entry name" value="GPCR_opsins"/>
</dbReference>
<evidence type="ECO:0000256" key="12">
    <source>
        <dbReference type="ARBA" id="ARBA00023180"/>
    </source>
</evidence>
<evidence type="ECO:0000256" key="16">
    <source>
        <dbReference type="SAM" id="MobiDB-lite"/>
    </source>
</evidence>